<dbReference type="InterPro" id="IPR050905">
    <property type="entry name" value="Plant_NBS-LRR"/>
</dbReference>
<evidence type="ECO:0000256" key="1">
    <source>
        <dbReference type="ARBA" id="ARBA00022741"/>
    </source>
</evidence>
<organism evidence="4 5">
    <name type="scientific">Hevea brasiliensis</name>
    <name type="common">Para rubber tree</name>
    <name type="synonym">Siphonia brasiliensis</name>
    <dbReference type="NCBI Taxonomy" id="3981"/>
    <lineage>
        <taxon>Eukaryota</taxon>
        <taxon>Viridiplantae</taxon>
        <taxon>Streptophyta</taxon>
        <taxon>Embryophyta</taxon>
        <taxon>Tracheophyta</taxon>
        <taxon>Spermatophyta</taxon>
        <taxon>Magnoliopsida</taxon>
        <taxon>eudicotyledons</taxon>
        <taxon>Gunneridae</taxon>
        <taxon>Pentapetalae</taxon>
        <taxon>rosids</taxon>
        <taxon>fabids</taxon>
        <taxon>Malpighiales</taxon>
        <taxon>Euphorbiaceae</taxon>
        <taxon>Crotonoideae</taxon>
        <taxon>Micrandreae</taxon>
        <taxon>Hevea</taxon>
    </lineage>
</organism>
<comment type="caution">
    <text evidence="4">The sequence shown here is derived from an EMBL/GenBank/DDBJ whole genome shotgun (WGS) entry which is preliminary data.</text>
</comment>
<evidence type="ECO:0000256" key="2">
    <source>
        <dbReference type="ARBA" id="ARBA00022821"/>
    </source>
</evidence>
<name>A0A6A6N9I0_HEVBR</name>
<keyword evidence="5" id="KW-1185">Reference proteome</keyword>
<feature type="coiled-coil region" evidence="3">
    <location>
        <begin position="212"/>
        <end position="246"/>
    </location>
</feature>
<dbReference type="InterPro" id="IPR042197">
    <property type="entry name" value="Apaf_helical"/>
</dbReference>
<proteinExistence type="predicted"/>
<dbReference type="Proteomes" id="UP000467840">
    <property type="component" value="Chromosome 11"/>
</dbReference>
<reference evidence="4 5" key="1">
    <citation type="journal article" date="2020" name="Mol. Plant">
        <title>The Chromosome-Based Rubber Tree Genome Provides New Insights into Spurge Genome Evolution and Rubber Biosynthesis.</title>
        <authorList>
            <person name="Liu J."/>
            <person name="Shi C."/>
            <person name="Shi C.C."/>
            <person name="Li W."/>
            <person name="Zhang Q.J."/>
            <person name="Zhang Y."/>
            <person name="Li K."/>
            <person name="Lu H.F."/>
            <person name="Shi C."/>
            <person name="Zhu S.T."/>
            <person name="Xiao Z.Y."/>
            <person name="Nan H."/>
            <person name="Yue Y."/>
            <person name="Zhu X.G."/>
            <person name="Wu Y."/>
            <person name="Hong X.N."/>
            <person name="Fan G.Y."/>
            <person name="Tong Y."/>
            <person name="Zhang D."/>
            <person name="Mao C.L."/>
            <person name="Liu Y.L."/>
            <person name="Hao S.J."/>
            <person name="Liu W.Q."/>
            <person name="Lv M.Q."/>
            <person name="Zhang H.B."/>
            <person name="Liu Y."/>
            <person name="Hu-Tang G.R."/>
            <person name="Wang J.P."/>
            <person name="Wang J.H."/>
            <person name="Sun Y.H."/>
            <person name="Ni S.B."/>
            <person name="Chen W.B."/>
            <person name="Zhang X.C."/>
            <person name="Jiao Y.N."/>
            <person name="Eichler E.E."/>
            <person name="Li G.H."/>
            <person name="Liu X."/>
            <person name="Gao L.Z."/>
        </authorList>
    </citation>
    <scope>NUCLEOTIDE SEQUENCE [LARGE SCALE GENOMIC DNA]</scope>
    <source>
        <strain evidence="5">cv. GT1</strain>
        <tissue evidence="4">Leaf</tissue>
    </source>
</reference>
<dbReference type="AlphaFoldDB" id="A0A6A6N9I0"/>
<accession>A0A6A6N9I0</accession>
<dbReference type="GO" id="GO:0006952">
    <property type="term" value="P:defense response"/>
    <property type="evidence" value="ECO:0007669"/>
    <property type="project" value="UniProtKB-KW"/>
</dbReference>
<dbReference type="GO" id="GO:0000166">
    <property type="term" value="F:nucleotide binding"/>
    <property type="evidence" value="ECO:0007669"/>
    <property type="project" value="UniProtKB-KW"/>
</dbReference>
<evidence type="ECO:0000256" key="3">
    <source>
        <dbReference type="SAM" id="Coils"/>
    </source>
</evidence>
<protein>
    <recommendedName>
        <fullName evidence="6">NB-ARC domain-containing protein</fullName>
    </recommendedName>
</protein>
<gene>
    <name evidence="4" type="ORF">GH714_004888</name>
</gene>
<dbReference type="PANTHER" id="PTHR33463:SF186">
    <property type="entry name" value="NB-ARC DOMAIN-CONTAINING PROTEIN"/>
    <property type="match status" value="1"/>
</dbReference>
<dbReference type="Gene3D" id="1.10.8.430">
    <property type="entry name" value="Helical domain of apoptotic protease-activating factors"/>
    <property type="match status" value="1"/>
</dbReference>
<evidence type="ECO:0000313" key="5">
    <source>
        <dbReference type="Proteomes" id="UP000467840"/>
    </source>
</evidence>
<evidence type="ECO:0008006" key="6">
    <source>
        <dbReference type="Google" id="ProtNLM"/>
    </source>
</evidence>
<keyword evidence="3" id="KW-0175">Coiled coil</keyword>
<keyword evidence="2" id="KW-0611">Plant defense</keyword>
<evidence type="ECO:0000313" key="4">
    <source>
        <dbReference type="EMBL" id="KAF2321964.1"/>
    </source>
</evidence>
<keyword evidence="1" id="KW-0547">Nucleotide-binding</keyword>
<sequence length="378" mass="44038">MNNRITKTTTREWKAWVNRVKDLGEEVNILEAKYRKSRRFHYITCAFQSRAKLSRDMETKAEKIDSFTNQMSSDEAMVEREPVASASHSFRKKDELSWVKNNVDRILESLGQEKVKKIGVWAFAGMGKSEAADYERNKHEAKRIVKECGGMPLLINAVATYLKSEENDGKMFLYGALYPLDHLIYEDGRNCIAVECHLHANNKLRTEDMSLLKQERDHAKKLDENRRRLRRAAERLSARKDDIEHEIMNNRITKTTTREWKAWVNRVKDLGEEVNILEAKYRKSRRFHYITCAFQSRAKLSRDMETKAEKIDSFTNQMSSDEAMVEREPVASASHSFRKKDELSWVKNNVDRILESLGQEKVKKIGVWAFAGMGKSTF</sequence>
<dbReference type="EMBL" id="JAAGAX010000002">
    <property type="protein sequence ID" value="KAF2321964.1"/>
    <property type="molecule type" value="Genomic_DNA"/>
</dbReference>
<dbReference type="PANTHER" id="PTHR33463">
    <property type="entry name" value="NB-ARC DOMAIN-CONTAINING PROTEIN-RELATED"/>
    <property type="match status" value="1"/>
</dbReference>